<dbReference type="GO" id="GO:0005737">
    <property type="term" value="C:cytoplasm"/>
    <property type="evidence" value="ECO:0007669"/>
    <property type="project" value="TreeGrafter"/>
</dbReference>
<evidence type="ECO:0000256" key="4">
    <source>
        <dbReference type="RuleBase" id="RU362068"/>
    </source>
</evidence>
<evidence type="ECO:0000256" key="2">
    <source>
        <dbReference type="ARBA" id="ARBA00022857"/>
    </source>
</evidence>
<dbReference type="InterPro" id="IPR013752">
    <property type="entry name" value="KPA_reductase"/>
</dbReference>
<comment type="similarity">
    <text evidence="1 4">Belongs to the ketopantoate reductase family.</text>
</comment>
<dbReference type="InterPro" id="IPR003710">
    <property type="entry name" value="ApbA"/>
</dbReference>
<dbReference type="AlphaFoldDB" id="A0A921FXZ5"/>
<dbReference type="Gene3D" id="1.10.1040.10">
    <property type="entry name" value="N-(1-d-carboxylethyl)-l-norvaline Dehydrogenase, domain 2"/>
    <property type="match status" value="1"/>
</dbReference>
<gene>
    <name evidence="7" type="ORF">K8V56_04480</name>
</gene>
<evidence type="ECO:0000259" key="6">
    <source>
        <dbReference type="Pfam" id="PF08546"/>
    </source>
</evidence>
<dbReference type="FunFam" id="3.40.50.720:FF:000307">
    <property type="entry name" value="2-dehydropantoate 2-reductase"/>
    <property type="match status" value="1"/>
</dbReference>
<evidence type="ECO:0000256" key="1">
    <source>
        <dbReference type="ARBA" id="ARBA00007870"/>
    </source>
</evidence>
<feature type="domain" description="Ketopantoate reductase C-terminal" evidence="6">
    <location>
        <begin position="178"/>
        <end position="300"/>
    </location>
</feature>
<dbReference type="GO" id="GO:0015940">
    <property type="term" value="P:pantothenate biosynthetic process"/>
    <property type="evidence" value="ECO:0007669"/>
    <property type="project" value="UniProtKB-KW"/>
</dbReference>
<dbReference type="PANTHER" id="PTHR21708:SF26">
    <property type="entry name" value="2-DEHYDROPANTOATE 2-REDUCTASE"/>
    <property type="match status" value="1"/>
</dbReference>
<comment type="catalytic activity">
    <reaction evidence="4">
        <text>(R)-pantoate + NADP(+) = 2-dehydropantoate + NADPH + H(+)</text>
        <dbReference type="Rhea" id="RHEA:16233"/>
        <dbReference type="ChEBI" id="CHEBI:11561"/>
        <dbReference type="ChEBI" id="CHEBI:15378"/>
        <dbReference type="ChEBI" id="CHEBI:15980"/>
        <dbReference type="ChEBI" id="CHEBI:57783"/>
        <dbReference type="ChEBI" id="CHEBI:58349"/>
        <dbReference type="EC" id="1.1.1.169"/>
    </reaction>
</comment>
<accession>A0A921FXZ5</accession>
<proteinExistence type="inferred from homology"/>
<evidence type="ECO:0000313" key="8">
    <source>
        <dbReference type="Proteomes" id="UP000698173"/>
    </source>
</evidence>
<reference evidence="7" key="1">
    <citation type="journal article" date="2021" name="PeerJ">
        <title>Extensive microbial diversity within the chicken gut microbiome revealed by metagenomics and culture.</title>
        <authorList>
            <person name="Gilroy R."/>
            <person name="Ravi A."/>
            <person name="Getino M."/>
            <person name="Pursley I."/>
            <person name="Horton D.L."/>
            <person name="Alikhan N.F."/>
            <person name="Baker D."/>
            <person name="Gharbi K."/>
            <person name="Hall N."/>
            <person name="Watson M."/>
            <person name="Adriaenssens E.M."/>
            <person name="Foster-Nyarko E."/>
            <person name="Jarju S."/>
            <person name="Secka A."/>
            <person name="Antonio M."/>
            <person name="Oren A."/>
            <person name="Chaudhuri R.R."/>
            <person name="La Ragione R."/>
            <person name="Hildebrand F."/>
            <person name="Pallen M.J."/>
        </authorList>
    </citation>
    <scope>NUCLEOTIDE SEQUENCE</scope>
    <source>
        <strain evidence="7">CHK171-7178</strain>
    </source>
</reference>
<name>A0A921FXZ5_SPOPS</name>
<feature type="domain" description="Ketopantoate reductase N-terminal" evidence="5">
    <location>
        <begin position="3"/>
        <end position="150"/>
    </location>
</feature>
<dbReference type="Pfam" id="PF08546">
    <property type="entry name" value="ApbA_C"/>
    <property type="match status" value="1"/>
</dbReference>
<reference evidence="7" key="2">
    <citation type="submission" date="2021-09" db="EMBL/GenBank/DDBJ databases">
        <authorList>
            <person name="Gilroy R."/>
        </authorList>
    </citation>
    <scope>NUCLEOTIDE SEQUENCE</scope>
    <source>
        <strain evidence="7">CHK171-7178</strain>
    </source>
</reference>
<dbReference type="NCBIfam" id="TIGR00745">
    <property type="entry name" value="apbA_panE"/>
    <property type="match status" value="1"/>
</dbReference>
<dbReference type="SUPFAM" id="SSF51735">
    <property type="entry name" value="NAD(P)-binding Rossmann-fold domains"/>
    <property type="match status" value="1"/>
</dbReference>
<dbReference type="Pfam" id="PF02558">
    <property type="entry name" value="ApbA"/>
    <property type="match status" value="1"/>
</dbReference>
<comment type="caution">
    <text evidence="7">The sequence shown here is derived from an EMBL/GenBank/DDBJ whole genome shotgun (WGS) entry which is preliminary data.</text>
</comment>
<dbReference type="PANTHER" id="PTHR21708">
    <property type="entry name" value="PROBABLE 2-DEHYDROPANTOATE 2-REDUCTASE"/>
    <property type="match status" value="1"/>
</dbReference>
<dbReference type="SUPFAM" id="SSF48179">
    <property type="entry name" value="6-phosphogluconate dehydrogenase C-terminal domain-like"/>
    <property type="match status" value="1"/>
</dbReference>
<keyword evidence="3 4" id="KW-0560">Oxidoreductase</keyword>
<evidence type="ECO:0000313" key="7">
    <source>
        <dbReference type="EMBL" id="HJF31022.1"/>
    </source>
</evidence>
<dbReference type="Proteomes" id="UP000698173">
    <property type="component" value="Unassembled WGS sequence"/>
</dbReference>
<comment type="function">
    <text evidence="4">Catalyzes the NADPH-dependent reduction of ketopantoate into pantoic acid.</text>
</comment>
<protein>
    <recommendedName>
        <fullName evidence="4">2-dehydropantoate 2-reductase</fullName>
        <ecNumber evidence="4">1.1.1.169</ecNumber>
    </recommendedName>
    <alternativeName>
        <fullName evidence="4">Ketopantoate reductase</fullName>
    </alternativeName>
</protein>
<dbReference type="InterPro" id="IPR008927">
    <property type="entry name" value="6-PGluconate_DH-like_C_sf"/>
</dbReference>
<dbReference type="InterPro" id="IPR036291">
    <property type="entry name" value="NAD(P)-bd_dom_sf"/>
</dbReference>
<dbReference type="GO" id="GO:0008677">
    <property type="term" value="F:2-dehydropantoate 2-reductase activity"/>
    <property type="evidence" value="ECO:0007669"/>
    <property type="project" value="UniProtKB-EC"/>
</dbReference>
<keyword evidence="4" id="KW-0566">Pantothenate biosynthesis</keyword>
<keyword evidence="2 4" id="KW-0521">NADP</keyword>
<evidence type="ECO:0000256" key="3">
    <source>
        <dbReference type="ARBA" id="ARBA00023002"/>
    </source>
</evidence>
<dbReference type="FunFam" id="1.10.1040.10:FF:000017">
    <property type="entry name" value="2-dehydropantoate 2-reductase"/>
    <property type="match status" value="1"/>
</dbReference>
<dbReference type="InterPro" id="IPR013332">
    <property type="entry name" value="KPR_N"/>
</dbReference>
<organism evidence="7 8">
    <name type="scientific">Sporosarcina psychrophila</name>
    <name type="common">Bacillus psychrophilus</name>
    <dbReference type="NCBI Taxonomy" id="1476"/>
    <lineage>
        <taxon>Bacteria</taxon>
        <taxon>Bacillati</taxon>
        <taxon>Bacillota</taxon>
        <taxon>Bacilli</taxon>
        <taxon>Bacillales</taxon>
        <taxon>Caryophanaceae</taxon>
        <taxon>Sporosarcina</taxon>
    </lineage>
</organism>
<evidence type="ECO:0000259" key="5">
    <source>
        <dbReference type="Pfam" id="PF02558"/>
    </source>
</evidence>
<sequence length="304" mass="34055">MNILIVGAGAIGGYFGGRLVEKGEKVTFLVRAKRKEMLDTYGLKIESINGDAKLVPRLITSIDSGEKFDLIIISTKSYHLAQAIDDVRPFVKADTIILPLLNGIGHLDQLIEAFGEDAVIGGLCFIETTLDEHGTIIQKSPLHQLVYGERSGELTPRIEKLQEVFEGANASFILSEKINQEMWHKYLFITVMSGITSLMESPIGPIMELETGRNTVSSLLEEIGAIMEKIDAPIQDTIRKELFEKISNMPYDMKSSMQRDMEKSLPLESDHLQGLLLHHAHMHAIPTPVLETIYTKLKIYEKRH</sequence>
<comment type="pathway">
    <text evidence="4">Cofactor biosynthesis; (R)-pantothenate biosynthesis; (R)-pantoate from 3-methyl-2-oxobutanoate: step 2/2.</text>
</comment>
<dbReference type="Gene3D" id="3.40.50.720">
    <property type="entry name" value="NAD(P)-binding Rossmann-like Domain"/>
    <property type="match status" value="1"/>
</dbReference>
<dbReference type="InterPro" id="IPR013328">
    <property type="entry name" value="6PGD_dom2"/>
</dbReference>
<dbReference type="EC" id="1.1.1.169" evidence="4"/>
<dbReference type="EMBL" id="DYWT01000075">
    <property type="protein sequence ID" value="HJF31022.1"/>
    <property type="molecule type" value="Genomic_DNA"/>
</dbReference>
<dbReference type="InterPro" id="IPR051402">
    <property type="entry name" value="KPR-Related"/>
</dbReference>